<reference evidence="1" key="1">
    <citation type="thesis" date="2020" institute="ProQuest LLC" country="789 East Eisenhower Parkway, Ann Arbor, MI, USA">
        <title>Comparative Genomics and Chromosome Evolution.</title>
        <authorList>
            <person name="Mudd A.B."/>
        </authorList>
    </citation>
    <scope>NUCLEOTIDE SEQUENCE</scope>
    <source>
        <strain evidence="1">HN-11 Male</strain>
        <tissue evidence="1">Kidney and liver</tissue>
    </source>
</reference>
<evidence type="ECO:0000313" key="1">
    <source>
        <dbReference type="EMBL" id="KAG9464732.1"/>
    </source>
</evidence>
<evidence type="ECO:0000313" key="2">
    <source>
        <dbReference type="Proteomes" id="UP000770717"/>
    </source>
</evidence>
<dbReference type="EMBL" id="WNTK01003974">
    <property type="protein sequence ID" value="KAG9464732.1"/>
    <property type="molecule type" value="Genomic_DNA"/>
</dbReference>
<dbReference type="AlphaFoldDB" id="A0A8J6B607"/>
<gene>
    <name evidence="1" type="ORF">GDO78_019464</name>
</gene>
<organism evidence="1 2">
    <name type="scientific">Eleutherodactylus coqui</name>
    <name type="common">Puerto Rican coqui</name>
    <dbReference type="NCBI Taxonomy" id="57060"/>
    <lineage>
        <taxon>Eukaryota</taxon>
        <taxon>Metazoa</taxon>
        <taxon>Chordata</taxon>
        <taxon>Craniata</taxon>
        <taxon>Vertebrata</taxon>
        <taxon>Euteleostomi</taxon>
        <taxon>Amphibia</taxon>
        <taxon>Batrachia</taxon>
        <taxon>Anura</taxon>
        <taxon>Neobatrachia</taxon>
        <taxon>Hyloidea</taxon>
        <taxon>Eleutherodactylidae</taxon>
        <taxon>Eleutherodactylinae</taxon>
        <taxon>Eleutherodactylus</taxon>
        <taxon>Eleutherodactylus</taxon>
    </lineage>
</organism>
<dbReference type="OrthoDB" id="8951390at2759"/>
<accession>A0A8J6B607</accession>
<comment type="caution">
    <text evidence="1">The sequence shown here is derived from an EMBL/GenBank/DDBJ whole genome shotgun (WGS) entry which is preliminary data.</text>
</comment>
<keyword evidence="2" id="KW-1185">Reference proteome</keyword>
<proteinExistence type="predicted"/>
<protein>
    <submittedName>
        <fullName evidence="1">Uncharacterized protein</fullName>
    </submittedName>
</protein>
<sequence>MDEVALPLTRAVNRRPRQPWLTSQTCFIRWCSRCAKRLPANFLHFKFMPKTYNLALHHVKQLYFTSLVSSLCHNPKRLFNTFHFLLSPKEQAPVIDLTAGELAAYFKEKN</sequence>
<dbReference type="Proteomes" id="UP000770717">
    <property type="component" value="Unassembled WGS sequence"/>
</dbReference>
<name>A0A8J6B607_ELECQ</name>